<dbReference type="AlphaFoldDB" id="A0A813EAZ4"/>
<protein>
    <submittedName>
        <fullName evidence="1">Uncharacterized protein</fullName>
    </submittedName>
</protein>
<comment type="caution">
    <text evidence="1">The sequence shown here is derived from an EMBL/GenBank/DDBJ whole genome shotgun (WGS) entry which is preliminary data.</text>
</comment>
<dbReference type="EMBL" id="CAJNNV010010174">
    <property type="protein sequence ID" value="CAE8598301.1"/>
    <property type="molecule type" value="Genomic_DNA"/>
</dbReference>
<reference evidence="1" key="1">
    <citation type="submission" date="2021-02" db="EMBL/GenBank/DDBJ databases">
        <authorList>
            <person name="Dougan E. K."/>
            <person name="Rhodes N."/>
            <person name="Thang M."/>
            <person name="Chan C."/>
        </authorList>
    </citation>
    <scope>NUCLEOTIDE SEQUENCE</scope>
</reference>
<evidence type="ECO:0000313" key="2">
    <source>
        <dbReference type="Proteomes" id="UP000654075"/>
    </source>
</evidence>
<keyword evidence="2" id="KW-1185">Reference proteome</keyword>
<sequence length="205" mass="22867">MAARQEGQAAPTMHRDTEPDVLPVFYYNDLMVGRIGDRIGSNLFEPRYQKMCERLATDPRFLFMPNYQDYTCCVGDVGFVIRLTGLKSSPSGSFGIQGFAEELVAVASTWVEIDTNGLHYAHFWRLDPDKVSVTMSEVKALYSAMRQTGWLSVNDPAAREHLVHPSVPGVQMLLGANWPDRCYLLSALSDNAEDPVARLTTCARS</sequence>
<dbReference type="OrthoDB" id="406291at2759"/>
<gene>
    <name evidence="1" type="ORF">PGLA1383_LOCUS16712</name>
</gene>
<name>A0A813EAZ4_POLGL</name>
<evidence type="ECO:0000313" key="1">
    <source>
        <dbReference type="EMBL" id="CAE8598301.1"/>
    </source>
</evidence>
<organism evidence="1 2">
    <name type="scientific">Polarella glacialis</name>
    <name type="common">Dinoflagellate</name>
    <dbReference type="NCBI Taxonomy" id="89957"/>
    <lineage>
        <taxon>Eukaryota</taxon>
        <taxon>Sar</taxon>
        <taxon>Alveolata</taxon>
        <taxon>Dinophyceae</taxon>
        <taxon>Suessiales</taxon>
        <taxon>Suessiaceae</taxon>
        <taxon>Polarella</taxon>
    </lineage>
</organism>
<proteinExistence type="predicted"/>
<accession>A0A813EAZ4</accession>
<dbReference type="Proteomes" id="UP000654075">
    <property type="component" value="Unassembled WGS sequence"/>
</dbReference>